<evidence type="ECO:0000256" key="1">
    <source>
        <dbReference type="ARBA" id="ARBA00022630"/>
    </source>
</evidence>
<keyword evidence="8" id="KW-1185">Reference proteome</keyword>
<evidence type="ECO:0000256" key="4">
    <source>
        <dbReference type="ARBA" id="ARBA00023033"/>
    </source>
</evidence>
<sequence>MKYGFIISCGDVHTVAELAYEAEQAGWDGAFYWDGIYIEQAEHVYDPWIVMAAMALRTQHIRLSAIVTPLSRRRPWKVAREALTLDHLSRGRFTLSVGLGALDDGGFSKVGEVTDLKERAELLDESLEILTGLWSGEPFSYQGKHYQLDEMRFRPTPLSHIPIWVIGAWPYHKSMQRALRYDGVIPTKPRAEMTPDDTRAIREYVVQHRVADTPFEIVWEGTTPGDDPEKAAALVRPWQEAGVTWWMESDWATSDPETLRRRIRQGPPRVD</sequence>
<dbReference type="Proteomes" id="UP000248806">
    <property type="component" value="Unassembled WGS sequence"/>
</dbReference>
<evidence type="ECO:0000313" key="8">
    <source>
        <dbReference type="Proteomes" id="UP000248806"/>
    </source>
</evidence>
<dbReference type="RefSeq" id="WP_111318884.1">
    <property type="nucleotide sequence ID" value="NZ_BIFX01000001.1"/>
</dbReference>
<comment type="caution">
    <text evidence="7">The sequence shown here is derived from an EMBL/GenBank/DDBJ whole genome shotgun (WGS) entry which is preliminary data.</text>
</comment>
<gene>
    <name evidence="7" type="ORF">EI42_00724</name>
</gene>
<evidence type="ECO:0000313" key="7">
    <source>
        <dbReference type="EMBL" id="PZW36548.1"/>
    </source>
</evidence>
<dbReference type="EMBL" id="QKUF01000001">
    <property type="protein sequence ID" value="PZW36548.1"/>
    <property type="molecule type" value="Genomic_DNA"/>
</dbReference>
<evidence type="ECO:0000256" key="2">
    <source>
        <dbReference type="ARBA" id="ARBA00022643"/>
    </source>
</evidence>
<evidence type="ECO:0000259" key="6">
    <source>
        <dbReference type="Pfam" id="PF00296"/>
    </source>
</evidence>
<dbReference type="GO" id="GO:0008726">
    <property type="term" value="F:alkanesulfonate monooxygenase activity"/>
    <property type="evidence" value="ECO:0007669"/>
    <property type="project" value="TreeGrafter"/>
</dbReference>
<dbReference type="Pfam" id="PF00296">
    <property type="entry name" value="Bac_luciferase"/>
    <property type="match status" value="1"/>
</dbReference>
<dbReference type="OrthoDB" id="151009at2"/>
<dbReference type="GO" id="GO:0046306">
    <property type="term" value="P:alkanesulfonate catabolic process"/>
    <property type="evidence" value="ECO:0007669"/>
    <property type="project" value="TreeGrafter"/>
</dbReference>
<keyword evidence="2" id="KW-0288">FMN</keyword>
<keyword evidence="4 7" id="KW-0503">Monooxygenase</keyword>
<feature type="region of interest" description="Disordered" evidence="5">
    <location>
        <begin position="252"/>
        <end position="271"/>
    </location>
</feature>
<organism evidence="7 8">
    <name type="scientific">Thermosporothrix hazakensis</name>
    <dbReference type="NCBI Taxonomy" id="644383"/>
    <lineage>
        <taxon>Bacteria</taxon>
        <taxon>Bacillati</taxon>
        <taxon>Chloroflexota</taxon>
        <taxon>Ktedonobacteria</taxon>
        <taxon>Ktedonobacterales</taxon>
        <taxon>Thermosporotrichaceae</taxon>
        <taxon>Thermosporothrix</taxon>
    </lineage>
</organism>
<dbReference type="PANTHER" id="PTHR42847:SF4">
    <property type="entry name" value="ALKANESULFONATE MONOOXYGENASE-RELATED"/>
    <property type="match status" value="1"/>
</dbReference>
<dbReference type="Gene3D" id="3.20.20.30">
    <property type="entry name" value="Luciferase-like domain"/>
    <property type="match status" value="1"/>
</dbReference>
<proteinExistence type="predicted"/>
<name>A0A326UDG6_THEHA</name>
<feature type="domain" description="Luciferase-like" evidence="6">
    <location>
        <begin position="11"/>
        <end position="237"/>
    </location>
</feature>
<keyword evidence="1" id="KW-0285">Flavoprotein</keyword>
<reference evidence="7 8" key="1">
    <citation type="submission" date="2018-06" db="EMBL/GenBank/DDBJ databases">
        <title>Genomic Encyclopedia of Archaeal and Bacterial Type Strains, Phase II (KMG-II): from individual species to whole genera.</title>
        <authorList>
            <person name="Goeker M."/>
        </authorList>
    </citation>
    <scope>NUCLEOTIDE SEQUENCE [LARGE SCALE GENOMIC DNA]</scope>
    <source>
        <strain evidence="7 8">ATCC BAA-1881</strain>
    </source>
</reference>
<dbReference type="InterPro" id="IPR036661">
    <property type="entry name" value="Luciferase-like_sf"/>
</dbReference>
<dbReference type="InterPro" id="IPR011251">
    <property type="entry name" value="Luciferase-like_dom"/>
</dbReference>
<dbReference type="AlphaFoldDB" id="A0A326UDG6"/>
<keyword evidence="3" id="KW-0560">Oxidoreductase</keyword>
<accession>A0A326UDG6</accession>
<evidence type="ECO:0000256" key="5">
    <source>
        <dbReference type="SAM" id="MobiDB-lite"/>
    </source>
</evidence>
<evidence type="ECO:0000256" key="3">
    <source>
        <dbReference type="ARBA" id="ARBA00023002"/>
    </source>
</evidence>
<protein>
    <submittedName>
        <fullName evidence="7">Alkanesulfonate monooxygenase SsuD/methylene tetrahydromethanopterin reductase-like flavin-dependent oxidoreductase (Luciferase family)</fullName>
    </submittedName>
</protein>
<dbReference type="InterPro" id="IPR050172">
    <property type="entry name" value="SsuD_RutA_monooxygenase"/>
</dbReference>
<dbReference type="PANTHER" id="PTHR42847">
    <property type="entry name" value="ALKANESULFONATE MONOOXYGENASE"/>
    <property type="match status" value="1"/>
</dbReference>
<dbReference type="SUPFAM" id="SSF51679">
    <property type="entry name" value="Bacterial luciferase-like"/>
    <property type="match status" value="1"/>
</dbReference>